<evidence type="ECO:0000256" key="2">
    <source>
        <dbReference type="SAM" id="Phobius"/>
    </source>
</evidence>
<organism evidence="3">
    <name type="scientific">termite gut metagenome</name>
    <dbReference type="NCBI Taxonomy" id="433724"/>
    <lineage>
        <taxon>unclassified sequences</taxon>
        <taxon>metagenomes</taxon>
        <taxon>organismal metagenomes</taxon>
    </lineage>
</organism>
<keyword evidence="2" id="KW-0812">Transmembrane</keyword>
<reference evidence="3" key="1">
    <citation type="submission" date="2019-03" db="EMBL/GenBank/DDBJ databases">
        <title>Single cell metagenomics reveals metabolic interactions within the superorganism composed of flagellate Streblomastix strix and complex community of Bacteroidetes bacteria on its surface.</title>
        <authorList>
            <person name="Treitli S.C."/>
            <person name="Kolisko M."/>
            <person name="Husnik F."/>
            <person name="Keeling P."/>
            <person name="Hampl V."/>
        </authorList>
    </citation>
    <scope>NUCLEOTIDE SEQUENCE</scope>
    <source>
        <strain evidence="3">STM</strain>
    </source>
</reference>
<keyword evidence="1" id="KW-0175">Coiled coil</keyword>
<feature type="transmembrane region" description="Helical" evidence="2">
    <location>
        <begin position="20"/>
        <end position="40"/>
    </location>
</feature>
<comment type="caution">
    <text evidence="3">The sequence shown here is derived from an EMBL/GenBank/DDBJ whole genome shotgun (WGS) entry which is preliminary data.</text>
</comment>
<accession>A0A5J4Q6Q1</accession>
<proteinExistence type="predicted"/>
<dbReference type="InterPro" id="IPR007060">
    <property type="entry name" value="FtsL/DivIC"/>
</dbReference>
<sequence>MYKIVNRLVVIFRFIRKHKYISTTVAFVVFITFIDENNLIHRIKQNREIGQLRGKIEKHKKEYDESTKQLNELIENPEIIEKIAREKYLMKKPNEDIYVFEKDQ</sequence>
<evidence type="ECO:0000313" key="3">
    <source>
        <dbReference type="EMBL" id="KAA6316670.1"/>
    </source>
</evidence>
<keyword evidence="2" id="KW-1133">Transmembrane helix</keyword>
<protein>
    <recommendedName>
        <fullName evidence="4">Cell division protein FtsL</fullName>
    </recommendedName>
</protein>
<dbReference type="AlphaFoldDB" id="A0A5J4Q6Q1"/>
<feature type="coiled-coil region" evidence="1">
    <location>
        <begin position="42"/>
        <end position="76"/>
    </location>
</feature>
<keyword evidence="2" id="KW-0472">Membrane</keyword>
<dbReference type="Pfam" id="PF04977">
    <property type="entry name" value="DivIC"/>
    <property type="match status" value="1"/>
</dbReference>
<name>A0A5J4Q6Q1_9ZZZZ</name>
<evidence type="ECO:0008006" key="4">
    <source>
        <dbReference type="Google" id="ProtNLM"/>
    </source>
</evidence>
<dbReference type="EMBL" id="SNRY01004796">
    <property type="protein sequence ID" value="KAA6316670.1"/>
    <property type="molecule type" value="Genomic_DNA"/>
</dbReference>
<gene>
    <name evidence="3" type="ORF">EZS27_033048</name>
</gene>
<evidence type="ECO:0000256" key="1">
    <source>
        <dbReference type="SAM" id="Coils"/>
    </source>
</evidence>